<proteinExistence type="predicted"/>
<feature type="domain" description="Phytase-like" evidence="2">
    <location>
        <begin position="46"/>
        <end position="289"/>
    </location>
</feature>
<sequence>MIKHFTAVLLGASTLVLTAPVMAGSSELAVLDSKPAPVAARDGQSINELSGLAWDADENLLYAVSDDGILHHFRLESADGKISSLEPVLSVPLKTGATPQVVNAEGLAVTNGDNGKQGDTELLVAFEDGPAIHRFKADGTSLGALQLPEALAEAAKYSEANSRLEAVAVAGTLGVVTAPEEALLSEPGDTHTIHGLDGKRWSFATFQPKRSNLKAIEPMPDGRLLLLERTREQKGGPSIGRLRVFDPKTCGEANACAVENLDPGASQLLNDNFEGLTALGGDLYLLVTDKTKKEGPANFVLVSVKSGV</sequence>
<evidence type="ECO:0000313" key="3">
    <source>
        <dbReference type="EMBL" id="MBT1157066.1"/>
    </source>
</evidence>
<evidence type="ECO:0000313" key="4">
    <source>
        <dbReference type="Proteomes" id="UP001138921"/>
    </source>
</evidence>
<dbReference type="EMBL" id="JAFLWW010000004">
    <property type="protein sequence ID" value="MBT1157066.1"/>
    <property type="molecule type" value="Genomic_DNA"/>
</dbReference>
<protein>
    <submittedName>
        <fullName evidence="3">Esterase-like activity of phytase family protein</fullName>
    </submittedName>
</protein>
<dbReference type="Proteomes" id="UP001138921">
    <property type="component" value="Unassembled WGS sequence"/>
</dbReference>
<dbReference type="RefSeq" id="WP_214391013.1">
    <property type="nucleotide sequence ID" value="NZ_JAFLWW010000004.1"/>
</dbReference>
<accession>A0A9X1D6I4</accession>
<feature type="signal peptide" evidence="1">
    <location>
        <begin position="1"/>
        <end position="23"/>
    </location>
</feature>
<organism evidence="3 4">
    <name type="scientific">Aminobacter anthyllidis</name>
    <dbReference type="NCBI Taxonomy" id="1035067"/>
    <lineage>
        <taxon>Bacteria</taxon>
        <taxon>Pseudomonadati</taxon>
        <taxon>Pseudomonadota</taxon>
        <taxon>Alphaproteobacteria</taxon>
        <taxon>Hyphomicrobiales</taxon>
        <taxon>Phyllobacteriaceae</taxon>
        <taxon>Aminobacter</taxon>
    </lineage>
</organism>
<dbReference type="SUPFAM" id="SSF63829">
    <property type="entry name" value="Calcium-dependent phosphotriesterase"/>
    <property type="match status" value="1"/>
</dbReference>
<evidence type="ECO:0000256" key="1">
    <source>
        <dbReference type="SAM" id="SignalP"/>
    </source>
</evidence>
<gene>
    <name evidence="3" type="ORF">J1C56_15820</name>
</gene>
<dbReference type="InterPro" id="IPR027372">
    <property type="entry name" value="Phytase-like_dom"/>
</dbReference>
<reference evidence="3" key="2">
    <citation type="submission" date="2021-03" db="EMBL/GenBank/DDBJ databases">
        <authorList>
            <person name="Artuso I."/>
            <person name="Turrini P."/>
            <person name="Pirolo M."/>
            <person name="Lugli G.A."/>
            <person name="Ventura M."/>
            <person name="Visca P."/>
        </authorList>
    </citation>
    <scope>NUCLEOTIDE SEQUENCE</scope>
    <source>
        <strain evidence="3">LMG 26462</strain>
    </source>
</reference>
<evidence type="ECO:0000259" key="2">
    <source>
        <dbReference type="Pfam" id="PF13449"/>
    </source>
</evidence>
<dbReference type="AlphaFoldDB" id="A0A9X1D6I4"/>
<keyword evidence="4" id="KW-1185">Reference proteome</keyword>
<feature type="chain" id="PRO_5040827133" evidence="1">
    <location>
        <begin position="24"/>
        <end position="308"/>
    </location>
</feature>
<name>A0A9X1D6I4_9HYPH</name>
<comment type="caution">
    <text evidence="3">The sequence shown here is derived from an EMBL/GenBank/DDBJ whole genome shotgun (WGS) entry which is preliminary data.</text>
</comment>
<keyword evidence="1" id="KW-0732">Signal</keyword>
<reference evidence="3" key="1">
    <citation type="journal article" date="2021" name="Microorganisms">
        <title>Phylogenomic Reconstruction and Metabolic Potential of the Genus Aminobacter.</title>
        <authorList>
            <person name="Artuso I."/>
            <person name="Turrini P."/>
            <person name="Pirolo M."/>
            <person name="Lugli G.A."/>
            <person name="Ventura M."/>
            <person name="Visca P."/>
        </authorList>
    </citation>
    <scope>NUCLEOTIDE SEQUENCE</scope>
    <source>
        <strain evidence="3">LMG 26462</strain>
    </source>
</reference>
<dbReference type="Pfam" id="PF13449">
    <property type="entry name" value="Phytase-like"/>
    <property type="match status" value="1"/>
</dbReference>